<reference evidence="1" key="11">
    <citation type="journal article" date="2015" name="G3 (Bethesda)">
        <title>Gene Model Annotations for Drosophila melanogaster: The Rule-Benders.</title>
        <authorList>
            <consortium name="FlyBase Consortium"/>
            <person name="Crosby M.A."/>
            <person name="Gramates L.S."/>
            <person name="Dos Santos G."/>
            <person name="Matthews B.B."/>
            <person name="St Pierre S.E."/>
            <person name="Zhou P."/>
            <person name="Schroeder A.J."/>
            <person name="Falls K."/>
            <person name="Emmert D.B."/>
            <person name="Russo S.M."/>
            <person name="Gelbart W.M."/>
            <person name="null"/>
        </authorList>
    </citation>
    <scope>NUCLEOTIDE SEQUENCE</scope>
</reference>
<protein>
    <submittedName>
        <fullName evidence="1">Uncharacterized protein</fullName>
    </submittedName>
</protein>
<dbReference type="InParanoid" id="A0A0B4LGS7"/>
<dbReference type="AlphaFoldDB" id="A0A0B4LGS7"/>
<reference evidence="1" key="7">
    <citation type="submission" date="2006-08" db="EMBL/GenBank/DDBJ databases">
        <authorList>
            <person name="Celniker S."/>
            <person name="Carlson J."/>
            <person name="Wan K."/>
            <person name="Frise E."/>
            <person name="Hoskins R."/>
            <person name="Park S."/>
            <person name="Svirskas R."/>
            <person name="Rubin G."/>
        </authorList>
    </citation>
    <scope>NUCLEOTIDE SEQUENCE</scope>
</reference>
<reference evidence="1" key="6">
    <citation type="journal article" date="2005" name="PLoS Comput. Biol.">
        <title>Combined evidence annotation of transposable elements in genome sequences.</title>
        <authorList>
            <person name="Quesneville H."/>
            <person name="Bergman C.M."/>
            <person name="Andrieu O."/>
            <person name="Autard D."/>
            <person name="Nouaud D."/>
            <person name="Ashburner M."/>
            <person name="Anxolabehere D."/>
        </authorList>
    </citation>
    <scope>NUCLEOTIDE SEQUENCE [LARGE SCALE GENOMIC DNA]</scope>
</reference>
<evidence type="ECO:0000313" key="1">
    <source>
        <dbReference type="EMBL" id="AHN57208.1"/>
    </source>
</evidence>
<reference evidence="1" key="9">
    <citation type="journal article" date="2007" name="Science">
        <title>Sequence finishing and mapping of Drosophila melanogaster heterochromatin.</title>
        <authorList>
            <person name="Hoskins R.A."/>
            <person name="Carlson J.W."/>
            <person name="Kennedy C."/>
            <person name="Acevedo D."/>
            <person name="Evans-Holm M."/>
            <person name="Frise E."/>
            <person name="Wan K.H."/>
            <person name="Park S."/>
            <person name="Mendez-Lago M."/>
            <person name="Rossi F."/>
            <person name="Villasante A."/>
            <person name="Dimitri P."/>
            <person name="Karpen G.H."/>
            <person name="Celniker S.E."/>
        </authorList>
    </citation>
    <scope>NUCLEOTIDE SEQUENCE [LARGE SCALE GENOMIC DNA]</scope>
</reference>
<dbReference type="BioGRID-ORCS" id="19834757">
    <property type="hits" value="0 hits in 1 CRISPR screen"/>
</dbReference>
<reference evidence="1" key="2">
    <citation type="journal article" date="2002" name="Genome Biol.">
        <title>Finishing a whole-genome shotgun: release 3 of the Drosophila melanogaster euchromatic genome sequence.</title>
        <authorList>
            <person name="Celniker S.E."/>
            <person name="Wheeler D.A."/>
            <person name="Kronmiller B."/>
            <person name="Carlson J.W."/>
            <person name="Halpern A."/>
            <person name="Patel S."/>
            <person name="Adams M."/>
            <person name="Champe M."/>
            <person name="Dugan S.P."/>
            <person name="Frise E."/>
            <person name="Hodgson A."/>
            <person name="George R.A."/>
            <person name="Hoskins R.A."/>
            <person name="Laverty T."/>
            <person name="Muzny D.M."/>
            <person name="Nelson C.R."/>
            <person name="Pacleb J.M."/>
            <person name="Park S."/>
            <person name="Pfeiffer B.D."/>
            <person name="Richards S."/>
            <person name="Sodergren E.J."/>
            <person name="Svirskas R."/>
            <person name="Tabor P.E."/>
            <person name="Wan K."/>
            <person name="Stapleton M."/>
            <person name="Sutton G.G."/>
            <person name="Venter C."/>
            <person name="Weinstock G."/>
            <person name="Scherer S.E."/>
            <person name="Myers E.W."/>
            <person name="Gibbs R.A."/>
            <person name="Rubin G.M."/>
        </authorList>
    </citation>
    <scope>NUCLEOTIDE SEQUENCE [LARGE SCALE GENOMIC DNA]</scope>
</reference>
<dbReference type="Bgee" id="FBgn0265423">
    <property type="expression patterns" value="Expressed in male accessory gland main cell (Drosophila) in male reproductive gland and 16 other cell types or tissues"/>
</dbReference>
<dbReference type="OrthoDB" id="7833345at2759"/>
<name>A0A0B4LGS7_DROME</name>
<dbReference type="EMBL" id="AE014297">
    <property type="protein sequence ID" value="AHN57208.1"/>
    <property type="molecule type" value="Genomic_DNA"/>
</dbReference>
<reference evidence="1" key="12">
    <citation type="journal article" date="2015" name="Genome Res.">
        <title>The Release 6 reference sequence of the Drosophila melanogaster genome.</title>
        <authorList>
            <person name="Hoskins R.A."/>
            <person name="Carlson J.W."/>
            <person name="Wan K.H."/>
            <person name="Park S."/>
            <person name="Mendez I."/>
            <person name="Galle S.E."/>
            <person name="Booth B.W."/>
            <person name="Pfeiffer B.D."/>
            <person name="George R.A."/>
            <person name="Svirskas R."/>
            <person name="Krzywinski M."/>
            <person name="Schein J."/>
            <person name="Accardo M.C."/>
            <person name="Damia E."/>
            <person name="Messina G."/>
            <person name="Mendez-Lago M."/>
            <person name="de Pablos B."/>
            <person name="Demakova O.V."/>
            <person name="Andreyeva E.N."/>
            <person name="Boldyreva L.V."/>
            <person name="Marra M."/>
            <person name="Carvalho A.B."/>
            <person name="Dimitri P."/>
            <person name="Villasante A."/>
            <person name="Zhimulev I.F."/>
            <person name="Rubin G.M."/>
            <person name="Karpen G.H."/>
            <person name="Celniker S.E."/>
        </authorList>
    </citation>
    <scope>NUCLEOTIDE SEQUENCE</scope>
</reference>
<proteinExistence type="predicted"/>
<reference evidence="1" key="14">
    <citation type="submission" date="2020-04" db="EMBL/GenBank/DDBJ databases">
        <authorList>
            <consortium name="FlyBase"/>
        </authorList>
    </citation>
    <scope>NUCLEOTIDE SEQUENCE</scope>
</reference>
<reference evidence="1" key="13">
    <citation type="submission" date="2020-04" db="EMBL/GenBank/DDBJ databases">
        <title>Drosophila melanogaster release 4 sequence.</title>
        <authorList>
            <consortium name="Berkeley Drosophila Genome Project"/>
            <person name="Celniker S."/>
            <person name="Carlson J."/>
            <person name="Wan K."/>
            <person name="Pfeiffer B."/>
            <person name="Frise E."/>
            <person name="George R."/>
            <person name="Hoskins R."/>
            <person name="Stapleton M."/>
            <person name="Pacleb J."/>
            <person name="Park S."/>
            <person name="Svirskas R."/>
            <person name="Smith E."/>
            <person name="Yu C."/>
            <person name="Rubin G."/>
        </authorList>
    </citation>
    <scope>NUCLEOTIDE SEQUENCE</scope>
</reference>
<sequence length="107" mass="12132">MIRKQFKLLFVFDATTTSNQEPPTCLPNGSKSNWPTAKQGLPAWTVLERGAKCNEHTSWPEVAFGHWPSTSAIDGSPKTDCPQSLLLQLLQQQQLLQHLQWDQRQMS</sequence>
<gene>
    <name evidence="1" type="primary">lincRNA.707</name>
    <name evidence="1" type="synonym">Dmel\CG44335</name>
    <name evidence="1" type="synonym">lincRNA.706</name>
    <name evidence="1" type="ORF">CG44335</name>
    <name evidence="1" type="ORF">Dmel_CG44335</name>
</gene>
<reference evidence="1" key="10">
    <citation type="journal article" date="2015" name="G3 (Bethesda)">
        <title>Gene Model Annotations for Drosophila melanogaster: Impact of High-Throughput Data.</title>
        <authorList>
            <consortium name="FlyBase Consortium"/>
            <person name="Matthews B.B."/>
            <person name="Dos Santos G."/>
            <person name="Crosby M.A."/>
            <person name="Emmert D.B."/>
            <person name="St Pierre S.E."/>
            <person name="Gramates L.S."/>
            <person name="Zhou P."/>
            <person name="Schroeder A.J."/>
            <person name="Falls K."/>
            <person name="Strelets V."/>
            <person name="Russo S.M."/>
            <person name="Gelbart W.M."/>
            <person name="null"/>
        </authorList>
    </citation>
    <scope>NUCLEOTIDE SEQUENCE</scope>
</reference>
<reference evidence="1" key="1">
    <citation type="journal article" date="2000" name="Science">
        <title>The genome sequence of Drosophila melanogaster.</title>
        <authorList>
            <person name="Adams M.D."/>
            <person name="Celniker S.E."/>
            <person name="Holt R.A."/>
            <person name="Evans C.A."/>
            <person name="Gocayne J.D."/>
            <person name="Amanatides P.G."/>
            <person name="Scherer S.E."/>
            <person name="Li P.W."/>
            <person name="Hoskins R.A."/>
            <person name="Galle R.F."/>
            <person name="George R.A."/>
            <person name="Lewis S.E."/>
            <person name="Richards S."/>
            <person name="Ashburner M."/>
            <person name="Henderson S.N."/>
            <person name="Sutton G.G."/>
            <person name="Wortman J.R."/>
            <person name="Yandell M.D."/>
            <person name="Zhang Q."/>
            <person name="Chen L.X."/>
            <person name="Brandon R.C."/>
            <person name="Rogers Y.H."/>
            <person name="Blazej R.G."/>
            <person name="Champe M."/>
            <person name="Pfeiffer B.D."/>
            <person name="Wan K.H."/>
            <person name="Doyle C."/>
            <person name="Baxter E.G."/>
            <person name="Helt G."/>
            <person name="Nelson C.R."/>
            <person name="Gabor G.L."/>
            <person name="Abril J.F."/>
            <person name="Agbayani A."/>
            <person name="An H.J."/>
            <person name="Andrews-Pfannkoch C."/>
            <person name="Baldwin D."/>
            <person name="Ballew R.M."/>
            <person name="Basu A."/>
            <person name="Baxendale J."/>
            <person name="Bayraktaroglu L."/>
            <person name="Beasley E.M."/>
            <person name="Beeson K.Y."/>
            <person name="Benos P.V."/>
            <person name="Berman B.P."/>
            <person name="Bhandari D."/>
            <person name="Bolshakov S."/>
            <person name="Borkova D."/>
            <person name="Botchan M.R."/>
            <person name="Bouck J."/>
            <person name="Brokstein P."/>
            <person name="Brottier P."/>
            <person name="Burtis K.C."/>
            <person name="Busam D.A."/>
            <person name="Butler H."/>
            <person name="Cadieu E."/>
            <person name="Center A."/>
            <person name="Chandra I."/>
            <person name="Cherry J.M."/>
            <person name="Cawley S."/>
            <person name="Dahlke C."/>
            <person name="Davenport L.B."/>
            <person name="Davies P."/>
            <person name="de Pablos B."/>
            <person name="Delcher A."/>
            <person name="Deng Z."/>
            <person name="Mays A.D."/>
            <person name="Dew I."/>
            <person name="Dietz S.M."/>
            <person name="Dodson K."/>
            <person name="Doup L.E."/>
            <person name="Downes M."/>
            <person name="Dugan-Rocha S."/>
            <person name="Dunkov B.C."/>
            <person name="Dunn P."/>
            <person name="Durbin K.J."/>
            <person name="Evangelista C.C."/>
            <person name="Ferraz C."/>
            <person name="Ferriera S."/>
            <person name="Fleischmann W."/>
            <person name="Fosler C."/>
            <person name="Gabrielian A.E."/>
            <person name="Garg N.S."/>
            <person name="Gelbart W.M."/>
            <person name="Glasser K."/>
            <person name="Glodek A."/>
            <person name="Gong F."/>
            <person name="Gorrell J.H."/>
            <person name="Gu Z."/>
            <person name="Guan P."/>
            <person name="Harris M."/>
            <person name="Harris N.L."/>
            <person name="Harvey D."/>
            <person name="Heiman T.J."/>
            <person name="Hernandez J.R."/>
            <person name="Houck J."/>
            <person name="Hostin D."/>
            <person name="Houston K.A."/>
            <person name="Howland T.J."/>
            <person name="Wei M.H."/>
            <person name="Ibegwam C."/>
            <person name="Jalali M."/>
            <person name="Kalush F."/>
            <person name="Karpen G.H."/>
            <person name="Ke Z."/>
            <person name="Kennison J.A."/>
            <person name="Ketchum K.A."/>
            <person name="Kimmel B.E."/>
            <person name="Kodira C.D."/>
            <person name="Kraft C."/>
            <person name="Kravitz S."/>
            <person name="Kulp D."/>
            <person name="Lai Z."/>
            <person name="Lasko P."/>
            <person name="Lei Y."/>
            <person name="Levitsky A.A."/>
            <person name="Li J."/>
            <person name="Li Z."/>
            <person name="Liang Y."/>
            <person name="Lin X."/>
            <person name="Liu X."/>
            <person name="Mattei B."/>
            <person name="McIntosh T.C."/>
            <person name="McLeod M.P."/>
            <person name="McPherson D."/>
            <person name="Merkulov G."/>
            <person name="Milshina N.V."/>
            <person name="Mobarry C."/>
            <person name="Morris J."/>
            <person name="Moshrefi A."/>
            <person name="Mount S.M."/>
            <person name="Moy M."/>
            <person name="Murphy B."/>
            <person name="Murphy L."/>
            <person name="Muzny D.M."/>
            <person name="Nelson D.L."/>
            <person name="Nelson D.R."/>
            <person name="Nelson K.A."/>
            <person name="Nixon K."/>
            <person name="Nusskern D.R."/>
            <person name="Pacleb J.M."/>
            <person name="Palazzolo M."/>
            <person name="Pittman G.S."/>
            <person name="Pan S."/>
            <person name="Pollard J."/>
            <person name="Puri V."/>
            <person name="Reese M.G."/>
            <person name="Reinert K."/>
            <person name="Remington K."/>
            <person name="Saunders R.D."/>
            <person name="Scheeler F."/>
            <person name="Shen H."/>
            <person name="Shue B.C."/>
            <person name="Siden-Kiamos I."/>
            <person name="Simpson M."/>
            <person name="Skupski M.P."/>
            <person name="Smith T."/>
            <person name="Spier E."/>
            <person name="Spradling A.C."/>
            <person name="Stapleton M."/>
            <person name="Strong R."/>
            <person name="Sun E."/>
            <person name="Svirskas R."/>
            <person name="Tector C."/>
            <person name="Turner R."/>
            <person name="Venter E."/>
            <person name="Wang A.H."/>
            <person name="Wang X."/>
            <person name="Wang Z.Y."/>
            <person name="Wassarman D.A."/>
            <person name="Weinstock G.M."/>
            <person name="Weissenbach J."/>
            <person name="Williams S.M."/>
            <person name="WoodageT"/>
            <person name="Worley K.C."/>
            <person name="Wu D."/>
            <person name="Yang S."/>
            <person name="Yao Q.A."/>
            <person name="Ye J."/>
            <person name="Yeh R.F."/>
            <person name="Zaveri J.S."/>
            <person name="Zhan M."/>
            <person name="Zhang G."/>
            <person name="Zhao Q."/>
            <person name="Zheng L."/>
            <person name="Zheng X.H."/>
            <person name="Zhong F.N."/>
            <person name="Zhong W."/>
            <person name="Zhou X."/>
            <person name="Zhu S."/>
            <person name="Zhu X."/>
            <person name="Smith H.O."/>
            <person name="Gibbs R.A."/>
            <person name="Myers E.W."/>
            <person name="Rubin G.M."/>
            <person name="Venter J.C."/>
        </authorList>
    </citation>
    <scope>NUCLEOTIDE SEQUENCE [LARGE SCALE GENOMIC DNA]</scope>
</reference>
<reference evidence="1" key="3">
    <citation type="journal article" date="2002" name="Genome Biol.">
        <title>Annotation of the Drosophila melanogaster euchromatic genome: a systematic review.</title>
        <authorList>
            <person name="Misra S."/>
            <person name="Crosby M.A."/>
            <person name="Mungall C.J."/>
            <person name="Matthews B.B."/>
            <person name="Campbell K.S."/>
            <person name="Hradecky P."/>
            <person name="Huang Y."/>
            <person name="Kaminker J.S."/>
            <person name="Millburn G.H."/>
            <person name="Prochnik S.E."/>
            <person name="Smith C.D."/>
            <person name="Tupy J.L."/>
            <person name="Whitfied E.J."/>
            <person name="Bayraktaroglu L."/>
            <person name="Berman B.P."/>
            <person name="Bettencourt B.R."/>
            <person name="Celniker S.E."/>
            <person name="de Grey A.D."/>
            <person name="Drysdale R.A."/>
            <person name="Harris N.L."/>
            <person name="Richter J."/>
            <person name="Russo S."/>
            <person name="Schroeder A.J."/>
            <person name="Shu S.Q."/>
            <person name="Stapleton M."/>
            <person name="Yamada C."/>
            <person name="Ashburner M."/>
            <person name="Gelbart W.M."/>
            <person name="Rubin G.M."/>
            <person name="Lewis S.E."/>
        </authorList>
    </citation>
    <scope>GENOME REANNOTATION</scope>
</reference>
<dbReference type="OMA" id="NEHTSWT"/>
<organism evidence="1">
    <name type="scientific">Drosophila melanogaster</name>
    <name type="common">Fruit fly</name>
    <dbReference type="NCBI Taxonomy" id="7227"/>
    <lineage>
        <taxon>Eukaryota</taxon>
        <taxon>Metazoa</taxon>
        <taxon>Ecdysozoa</taxon>
        <taxon>Arthropoda</taxon>
        <taxon>Hexapoda</taxon>
        <taxon>Insecta</taxon>
        <taxon>Pterygota</taxon>
        <taxon>Neoptera</taxon>
        <taxon>Endopterygota</taxon>
        <taxon>Diptera</taxon>
        <taxon>Brachycera</taxon>
        <taxon>Muscomorpha</taxon>
        <taxon>Ephydroidea</taxon>
        <taxon>Drosophilidae</taxon>
        <taxon>Drosophila</taxon>
        <taxon>Sophophora</taxon>
    </lineage>
</organism>
<accession>A0A0B4LGS7</accession>
<reference evidence="1" key="8">
    <citation type="journal article" date="2007" name="Science">
        <title>The Release 5.1 annotation of Drosophila melanogaster heterochromatin.</title>
        <authorList>
            <person name="Smith C.D."/>
            <person name="Shu S."/>
            <person name="Mungall C.J."/>
            <person name="Karpen G.H."/>
        </authorList>
    </citation>
    <scope>NUCLEOTIDE SEQUENCE [LARGE SCALE GENOMIC DNA]</scope>
</reference>
<reference evidence="1" key="5">
    <citation type="journal article" date="2002" name="Genome Biol.">
        <title>Heterochromatic sequences in a Drosophila whole-genome shotgun assembly.</title>
        <authorList>
            <person name="Hoskins R.A."/>
            <person name="Smith C.D."/>
            <person name="Carlson J.W."/>
            <person name="Carvalho A.B."/>
            <person name="Halpern A."/>
            <person name="Kaminker J.S."/>
            <person name="Kennedy C."/>
            <person name="Mungall C.J."/>
            <person name="Sullivan B.A."/>
            <person name="Sutton G.G."/>
            <person name="Yasuhara J.C."/>
            <person name="Wakimoto B.T."/>
            <person name="Myers E.W."/>
            <person name="Celniker S.E."/>
            <person name="Rubin G.M."/>
            <person name="Karpen G.H."/>
        </authorList>
    </citation>
    <scope>NUCLEOTIDE SEQUENCE [LARGE SCALE GENOMIC DNA]</scope>
</reference>
<reference evidence="1" key="4">
    <citation type="journal article" date="2002" name="Genome Biol.">
        <title>The transposable elements of the Drosophila melanogaster euchromatin: a genomics perspective.</title>
        <authorList>
            <person name="Kaminker J.S."/>
            <person name="Bergman C.M."/>
            <person name="Kronmiller B."/>
            <person name="Carlson J."/>
            <person name="Svirskas R."/>
            <person name="Patel S."/>
            <person name="Frise E."/>
            <person name="Wheeler D.A."/>
            <person name="Lewis S.E."/>
            <person name="Rubin G.M."/>
            <person name="Ashburner M."/>
            <person name="Celniker S.E."/>
        </authorList>
    </citation>
    <scope>NUCLEOTIDE SEQUENCE [LARGE SCALE GENOMIC DNA]</scope>
</reference>